<dbReference type="SMART" id="SM00411">
    <property type="entry name" value="BHL"/>
    <property type="match status" value="1"/>
</dbReference>
<keyword evidence="2" id="KW-0238">DNA-binding</keyword>
<dbReference type="InterPro" id="IPR010992">
    <property type="entry name" value="IHF-like_DNA-bd_dom_sf"/>
</dbReference>
<accession>A0A9D2GSX1</accession>
<evidence type="ECO:0000313" key="5">
    <source>
        <dbReference type="Proteomes" id="UP000824176"/>
    </source>
</evidence>
<dbReference type="PRINTS" id="PR01727">
    <property type="entry name" value="DNABINDINGHU"/>
</dbReference>
<comment type="similarity">
    <text evidence="1 3">Belongs to the bacterial histone-like protein family.</text>
</comment>
<dbReference type="PANTHER" id="PTHR33175:SF5">
    <property type="entry name" value="INTEGRATION HOST FACTOR SUBUNIT BETA"/>
    <property type="match status" value="1"/>
</dbReference>
<evidence type="ECO:0000313" key="4">
    <source>
        <dbReference type="EMBL" id="HIZ88754.1"/>
    </source>
</evidence>
<dbReference type="SUPFAM" id="SSF47729">
    <property type="entry name" value="IHF-like DNA-binding proteins"/>
    <property type="match status" value="1"/>
</dbReference>
<dbReference type="PANTHER" id="PTHR33175">
    <property type="entry name" value="DNA-BINDING PROTEIN HU"/>
    <property type="match status" value="1"/>
</dbReference>
<proteinExistence type="inferred from homology"/>
<name>A0A9D2GSX1_9BACT</name>
<comment type="caution">
    <text evidence="4">The sequence shown here is derived from an EMBL/GenBank/DDBJ whole genome shotgun (WGS) entry which is preliminary data.</text>
</comment>
<gene>
    <name evidence="4" type="ORF">H9804_02320</name>
</gene>
<sequence>MTKSELIENIVAQHPNITKKHIEFIINSVFNSIKDSLQKGEKVEIRGFGSFKIREKTSKVGRNPKTGTKVTVPDKKVPYFKPGKEIKEMLINK</sequence>
<reference evidence="4" key="1">
    <citation type="journal article" date="2021" name="PeerJ">
        <title>Extensive microbial diversity within the chicken gut microbiome revealed by metagenomics and culture.</title>
        <authorList>
            <person name="Gilroy R."/>
            <person name="Ravi A."/>
            <person name="Getino M."/>
            <person name="Pursley I."/>
            <person name="Horton D.L."/>
            <person name="Alikhan N.F."/>
            <person name="Baker D."/>
            <person name="Gharbi K."/>
            <person name="Hall N."/>
            <person name="Watson M."/>
            <person name="Adriaenssens E.M."/>
            <person name="Foster-Nyarko E."/>
            <person name="Jarju S."/>
            <person name="Secka A."/>
            <person name="Antonio M."/>
            <person name="Oren A."/>
            <person name="Chaudhuri R.R."/>
            <person name="La Ragione R."/>
            <person name="Hildebrand F."/>
            <person name="Pallen M.J."/>
        </authorList>
    </citation>
    <scope>NUCLEOTIDE SEQUENCE</scope>
    <source>
        <strain evidence="4">ChiW4-1371</strain>
    </source>
</reference>
<dbReference type="InterPro" id="IPR000119">
    <property type="entry name" value="Hist_DNA-bd"/>
</dbReference>
<evidence type="ECO:0000256" key="2">
    <source>
        <dbReference type="ARBA" id="ARBA00023125"/>
    </source>
</evidence>
<dbReference type="CDD" id="cd13836">
    <property type="entry name" value="IHF_B"/>
    <property type="match status" value="1"/>
</dbReference>
<dbReference type="GO" id="GO:0030527">
    <property type="term" value="F:structural constituent of chromatin"/>
    <property type="evidence" value="ECO:0007669"/>
    <property type="project" value="InterPro"/>
</dbReference>
<dbReference type="Pfam" id="PF00216">
    <property type="entry name" value="Bac_DNA_binding"/>
    <property type="match status" value="1"/>
</dbReference>
<dbReference type="Gene3D" id="4.10.520.10">
    <property type="entry name" value="IHF-like DNA-binding proteins"/>
    <property type="match status" value="1"/>
</dbReference>
<protein>
    <submittedName>
        <fullName evidence="4">Integration host factor subunit beta</fullName>
    </submittedName>
</protein>
<evidence type="ECO:0000256" key="1">
    <source>
        <dbReference type="ARBA" id="ARBA00010529"/>
    </source>
</evidence>
<dbReference type="GO" id="GO:0005829">
    <property type="term" value="C:cytosol"/>
    <property type="evidence" value="ECO:0007669"/>
    <property type="project" value="TreeGrafter"/>
</dbReference>
<evidence type="ECO:0000256" key="3">
    <source>
        <dbReference type="RuleBase" id="RU003939"/>
    </source>
</evidence>
<dbReference type="Proteomes" id="UP000824176">
    <property type="component" value="Unassembled WGS sequence"/>
</dbReference>
<organism evidence="4 5">
    <name type="scientific">Candidatus Mucispirillum faecigallinarum</name>
    <dbReference type="NCBI Taxonomy" id="2838699"/>
    <lineage>
        <taxon>Bacteria</taxon>
        <taxon>Pseudomonadati</taxon>
        <taxon>Deferribacterota</taxon>
        <taxon>Deferribacteres</taxon>
        <taxon>Deferribacterales</taxon>
        <taxon>Mucispirillaceae</taxon>
        <taxon>Mucispirillum</taxon>
    </lineage>
</organism>
<dbReference type="GO" id="GO:0003677">
    <property type="term" value="F:DNA binding"/>
    <property type="evidence" value="ECO:0007669"/>
    <property type="project" value="UniProtKB-KW"/>
</dbReference>
<reference evidence="4" key="2">
    <citation type="submission" date="2021-04" db="EMBL/GenBank/DDBJ databases">
        <authorList>
            <person name="Gilroy R."/>
        </authorList>
    </citation>
    <scope>NUCLEOTIDE SEQUENCE</scope>
    <source>
        <strain evidence="4">ChiW4-1371</strain>
    </source>
</reference>
<dbReference type="NCBIfam" id="NF001222">
    <property type="entry name" value="PRK00199.1"/>
    <property type="match status" value="1"/>
</dbReference>
<dbReference type="EMBL" id="DXAQ01000033">
    <property type="protein sequence ID" value="HIZ88754.1"/>
    <property type="molecule type" value="Genomic_DNA"/>
</dbReference>
<dbReference type="AlphaFoldDB" id="A0A9D2GSX1"/>